<dbReference type="Proteomes" id="UP000246005">
    <property type="component" value="Unassembled WGS sequence"/>
</dbReference>
<organism evidence="1 2">
    <name type="scientific">Lentzea atacamensis</name>
    <dbReference type="NCBI Taxonomy" id="531938"/>
    <lineage>
        <taxon>Bacteria</taxon>
        <taxon>Bacillati</taxon>
        <taxon>Actinomycetota</taxon>
        <taxon>Actinomycetes</taxon>
        <taxon>Pseudonocardiales</taxon>
        <taxon>Pseudonocardiaceae</taxon>
        <taxon>Lentzea</taxon>
    </lineage>
</organism>
<accession>A0A316HVD1</accession>
<comment type="caution">
    <text evidence="1">The sequence shown here is derived from an EMBL/GenBank/DDBJ whole genome shotgun (WGS) entry which is preliminary data.</text>
</comment>
<protein>
    <submittedName>
        <fullName evidence="1">Uncharacterized protein</fullName>
    </submittedName>
</protein>
<dbReference type="RefSeq" id="WP_170155013.1">
    <property type="nucleotide sequence ID" value="NZ_QGHB01000006.1"/>
</dbReference>
<dbReference type="AlphaFoldDB" id="A0A316HVD1"/>
<name>A0A316HVD1_9PSEU</name>
<gene>
    <name evidence="1" type="ORF">C8D88_10620</name>
</gene>
<reference evidence="1 2" key="1">
    <citation type="submission" date="2018-05" db="EMBL/GenBank/DDBJ databases">
        <title>Genomic Encyclopedia of Type Strains, Phase IV (KMG-IV): sequencing the most valuable type-strain genomes for metagenomic binning, comparative biology and taxonomic classification.</title>
        <authorList>
            <person name="Goeker M."/>
        </authorList>
    </citation>
    <scope>NUCLEOTIDE SEQUENCE [LARGE SCALE GENOMIC DNA]</scope>
    <source>
        <strain evidence="1 2">DSM 45480</strain>
    </source>
</reference>
<dbReference type="EMBL" id="QGHB01000006">
    <property type="protein sequence ID" value="PWK85392.1"/>
    <property type="molecule type" value="Genomic_DNA"/>
</dbReference>
<proteinExistence type="predicted"/>
<evidence type="ECO:0000313" key="1">
    <source>
        <dbReference type="EMBL" id="PWK85392.1"/>
    </source>
</evidence>
<evidence type="ECO:0000313" key="2">
    <source>
        <dbReference type="Proteomes" id="UP000246005"/>
    </source>
</evidence>
<sequence length="48" mass="4934">MLELAVELAQQVKPDGNVSGLAEVATRKGSSKAVVQAKRLVAALELSG</sequence>